<gene>
    <name evidence="1" type="ORF">PISMIDRAFT_686544</name>
</gene>
<dbReference type="Proteomes" id="UP000054018">
    <property type="component" value="Unassembled WGS sequence"/>
</dbReference>
<sequence>MSIPFPLPVLMHAVFGLDPEYTSQIVISCCKPSFDRTVGIKRTMDPTVGLVLPGKRIWTVTRPVH</sequence>
<proteinExistence type="predicted"/>
<reference evidence="1 2" key="1">
    <citation type="submission" date="2014-04" db="EMBL/GenBank/DDBJ databases">
        <authorList>
            <consortium name="DOE Joint Genome Institute"/>
            <person name="Kuo A."/>
            <person name="Kohler A."/>
            <person name="Costa M.D."/>
            <person name="Nagy L.G."/>
            <person name="Floudas D."/>
            <person name="Copeland A."/>
            <person name="Barry K.W."/>
            <person name="Cichocki N."/>
            <person name="Veneault-Fourrey C."/>
            <person name="LaButti K."/>
            <person name="Lindquist E.A."/>
            <person name="Lipzen A."/>
            <person name="Lundell T."/>
            <person name="Morin E."/>
            <person name="Murat C."/>
            <person name="Sun H."/>
            <person name="Tunlid A."/>
            <person name="Henrissat B."/>
            <person name="Grigoriev I.V."/>
            <person name="Hibbett D.S."/>
            <person name="Martin F."/>
            <person name="Nordberg H.P."/>
            <person name="Cantor M.N."/>
            <person name="Hua S.X."/>
        </authorList>
    </citation>
    <scope>NUCLEOTIDE SEQUENCE [LARGE SCALE GENOMIC DNA]</scope>
    <source>
        <strain evidence="1 2">441</strain>
    </source>
</reference>
<accession>A0A0C9XUY7</accession>
<dbReference type="EMBL" id="KN833864">
    <property type="protein sequence ID" value="KIK16235.1"/>
    <property type="molecule type" value="Genomic_DNA"/>
</dbReference>
<dbReference type="HOGENOM" id="CLU_2850561_0_0_1"/>
<organism evidence="1 2">
    <name type="scientific">Pisolithus microcarpus 441</name>
    <dbReference type="NCBI Taxonomy" id="765257"/>
    <lineage>
        <taxon>Eukaryota</taxon>
        <taxon>Fungi</taxon>
        <taxon>Dikarya</taxon>
        <taxon>Basidiomycota</taxon>
        <taxon>Agaricomycotina</taxon>
        <taxon>Agaricomycetes</taxon>
        <taxon>Agaricomycetidae</taxon>
        <taxon>Boletales</taxon>
        <taxon>Sclerodermatineae</taxon>
        <taxon>Pisolithaceae</taxon>
        <taxon>Pisolithus</taxon>
    </lineage>
</organism>
<protein>
    <submittedName>
        <fullName evidence="1">Uncharacterized protein</fullName>
    </submittedName>
</protein>
<evidence type="ECO:0000313" key="2">
    <source>
        <dbReference type="Proteomes" id="UP000054018"/>
    </source>
</evidence>
<dbReference type="AlphaFoldDB" id="A0A0C9XUY7"/>
<name>A0A0C9XUY7_9AGAM</name>
<keyword evidence="2" id="KW-1185">Reference proteome</keyword>
<reference evidence="2" key="2">
    <citation type="submission" date="2015-01" db="EMBL/GenBank/DDBJ databases">
        <title>Evolutionary Origins and Diversification of the Mycorrhizal Mutualists.</title>
        <authorList>
            <consortium name="DOE Joint Genome Institute"/>
            <consortium name="Mycorrhizal Genomics Consortium"/>
            <person name="Kohler A."/>
            <person name="Kuo A."/>
            <person name="Nagy L.G."/>
            <person name="Floudas D."/>
            <person name="Copeland A."/>
            <person name="Barry K.W."/>
            <person name="Cichocki N."/>
            <person name="Veneault-Fourrey C."/>
            <person name="LaButti K."/>
            <person name="Lindquist E.A."/>
            <person name="Lipzen A."/>
            <person name="Lundell T."/>
            <person name="Morin E."/>
            <person name="Murat C."/>
            <person name="Riley R."/>
            <person name="Ohm R."/>
            <person name="Sun H."/>
            <person name="Tunlid A."/>
            <person name="Henrissat B."/>
            <person name="Grigoriev I.V."/>
            <person name="Hibbett D.S."/>
            <person name="Martin F."/>
        </authorList>
    </citation>
    <scope>NUCLEOTIDE SEQUENCE [LARGE SCALE GENOMIC DNA]</scope>
    <source>
        <strain evidence="2">441</strain>
    </source>
</reference>
<evidence type="ECO:0000313" key="1">
    <source>
        <dbReference type="EMBL" id="KIK16235.1"/>
    </source>
</evidence>